<dbReference type="PANTHER" id="PTHR43122:SF1">
    <property type="entry name" value="IRON-SULFUR-BINDING PROTEIN"/>
    <property type="match status" value="1"/>
</dbReference>
<dbReference type="Gene3D" id="3.40.50.360">
    <property type="match status" value="1"/>
</dbReference>
<keyword evidence="6" id="KW-1185">Reference proteome</keyword>
<gene>
    <name evidence="5" type="ORF">EV211_103102</name>
</gene>
<dbReference type="RefSeq" id="WP_133527665.1">
    <property type="nucleotide sequence ID" value="NZ_SNXO01000003.1"/>
</dbReference>
<dbReference type="SUPFAM" id="SSF52218">
    <property type="entry name" value="Flavoproteins"/>
    <property type="match status" value="1"/>
</dbReference>
<dbReference type="Pfam" id="PF13237">
    <property type="entry name" value="Fer4_10"/>
    <property type="match status" value="1"/>
</dbReference>
<evidence type="ECO:0000259" key="4">
    <source>
        <dbReference type="PROSITE" id="PS51379"/>
    </source>
</evidence>
<keyword evidence="2" id="KW-0408">Iron</keyword>
<dbReference type="PROSITE" id="PS00198">
    <property type="entry name" value="4FE4S_FER_1"/>
    <property type="match status" value="1"/>
</dbReference>
<keyword evidence="3" id="KW-0411">Iron-sulfur</keyword>
<dbReference type="OrthoDB" id="9813995at2"/>
<feature type="domain" description="4Fe-4S ferredoxin-type" evidence="4">
    <location>
        <begin position="210"/>
        <end position="238"/>
    </location>
</feature>
<dbReference type="PROSITE" id="PS51379">
    <property type="entry name" value="4FE4S_FER_2"/>
    <property type="match status" value="2"/>
</dbReference>
<dbReference type="InterPro" id="IPR029039">
    <property type="entry name" value="Flavoprotein-like_sf"/>
</dbReference>
<dbReference type="NCBIfam" id="NF038196">
    <property type="entry name" value="ferrodoxin_EFR1"/>
    <property type="match status" value="1"/>
</dbReference>
<dbReference type="EMBL" id="SNXO01000003">
    <property type="protein sequence ID" value="TDP59675.1"/>
    <property type="molecule type" value="Genomic_DNA"/>
</dbReference>
<feature type="domain" description="4Fe-4S ferredoxin-type" evidence="4">
    <location>
        <begin position="180"/>
        <end position="209"/>
    </location>
</feature>
<dbReference type="InterPro" id="IPR047964">
    <property type="entry name" value="EFR1-like"/>
</dbReference>
<comment type="caution">
    <text evidence="5">The sequence shown here is derived from an EMBL/GenBank/DDBJ whole genome shotgun (WGS) entry which is preliminary data.</text>
</comment>
<keyword evidence="1" id="KW-0479">Metal-binding</keyword>
<dbReference type="Gene3D" id="3.30.70.20">
    <property type="match status" value="1"/>
</dbReference>
<dbReference type="GO" id="GO:0051536">
    <property type="term" value="F:iron-sulfur cluster binding"/>
    <property type="evidence" value="ECO:0007669"/>
    <property type="project" value="UniProtKB-KW"/>
</dbReference>
<evidence type="ECO:0000256" key="2">
    <source>
        <dbReference type="ARBA" id="ARBA00023004"/>
    </source>
</evidence>
<reference evidence="5 6" key="1">
    <citation type="submission" date="2019-03" db="EMBL/GenBank/DDBJ databases">
        <title>Genomic Encyclopedia of Type Strains, Phase IV (KMG-IV): sequencing the most valuable type-strain genomes for metagenomic binning, comparative biology and taxonomic classification.</title>
        <authorList>
            <person name="Goeker M."/>
        </authorList>
    </citation>
    <scope>NUCLEOTIDE SEQUENCE [LARGE SCALE GENOMIC DNA]</scope>
    <source>
        <strain evidence="5 6">DSM 28287</strain>
    </source>
</reference>
<name>A0A4R6QBN0_9FIRM</name>
<evidence type="ECO:0000256" key="3">
    <source>
        <dbReference type="ARBA" id="ARBA00023014"/>
    </source>
</evidence>
<organism evidence="5 6">
    <name type="scientific">Aminicella lysinilytica</name>
    <dbReference type="NCBI Taxonomy" id="433323"/>
    <lineage>
        <taxon>Bacteria</taxon>
        <taxon>Bacillati</taxon>
        <taxon>Bacillota</taxon>
        <taxon>Clostridia</taxon>
        <taxon>Peptostreptococcales</taxon>
        <taxon>Anaerovoracaceae</taxon>
        <taxon>Aminicella</taxon>
    </lineage>
</organism>
<dbReference type="Proteomes" id="UP000295500">
    <property type="component" value="Unassembled WGS sequence"/>
</dbReference>
<evidence type="ECO:0000313" key="6">
    <source>
        <dbReference type="Proteomes" id="UP000295500"/>
    </source>
</evidence>
<dbReference type="SUPFAM" id="SSF54862">
    <property type="entry name" value="4Fe-4S ferredoxins"/>
    <property type="match status" value="1"/>
</dbReference>
<protein>
    <submittedName>
        <fullName evidence="5">4Fe-4S dicluster protein</fullName>
    </submittedName>
</protein>
<dbReference type="InterPro" id="IPR026816">
    <property type="entry name" value="Flavodoxin_dom"/>
</dbReference>
<dbReference type="PANTHER" id="PTHR43122">
    <property type="entry name" value="FERREDOXIN SUBUNIT OF PYRUVATE:FLAVODOXIN OXIDOREDUCTASE-RELATED"/>
    <property type="match status" value="1"/>
</dbReference>
<sequence length="250" mass="28405">MIFYYSGTGNSKHAADFVHERFGGHMMDMAHAMRKSKLEYTLEKGERVIFVFPVYFGGLPRTVREFIAAVNIQGEDLEFCGIATMGKMALGVDHRFKKALKVRGMTMRAFYDVKMVENCIFLLDTPIKEAALMTLKRSDARLKDVADSMEFNHRKPYKSGPLEWLASAVMYSFYGPTSGTKKFLVEDSCIGCGLCQTVCPLQIIEMEDGRPVWTKETCDHCAGCIMRCPVQAIQYGRGTRKRFRYVHPDV</sequence>
<dbReference type="AlphaFoldDB" id="A0A4R6QBN0"/>
<dbReference type="InterPro" id="IPR017900">
    <property type="entry name" value="4Fe4S_Fe_S_CS"/>
</dbReference>
<evidence type="ECO:0000256" key="1">
    <source>
        <dbReference type="ARBA" id="ARBA00022723"/>
    </source>
</evidence>
<proteinExistence type="predicted"/>
<dbReference type="InterPro" id="IPR017896">
    <property type="entry name" value="4Fe4S_Fe-S-bd"/>
</dbReference>
<evidence type="ECO:0000313" key="5">
    <source>
        <dbReference type="EMBL" id="TDP59675.1"/>
    </source>
</evidence>
<dbReference type="Pfam" id="PF12724">
    <property type="entry name" value="Flavodoxin_5"/>
    <property type="match status" value="1"/>
</dbReference>
<accession>A0A4R6QBN0</accession>
<dbReference type="GO" id="GO:0046872">
    <property type="term" value="F:metal ion binding"/>
    <property type="evidence" value="ECO:0007669"/>
    <property type="project" value="UniProtKB-KW"/>
</dbReference>